<keyword evidence="8 9" id="KW-0472">Membrane</keyword>
<feature type="transmembrane region" description="Helical" evidence="9">
    <location>
        <begin position="479"/>
        <end position="503"/>
    </location>
</feature>
<dbReference type="HOGENOM" id="CLU_007894_4_3_0"/>
<proteinExistence type="inferred from homology"/>
<dbReference type="InterPro" id="IPR022646">
    <property type="entry name" value="SecD/SecF_CS"/>
</dbReference>
<sequence>MDKRLKWKAALAVALIVIVGVYLVFRLSAINLGLDLQGGLHLVLEVQADKVIETELVRAKDALSQELKKARIKFDAMNVDTNNALTITASTPEDLTQIKDYVTKEFPNLENKDLVSTGKSVTFGLQEDVVTHWKDNAIRQALITIRNRVDEFGLTEPVIQRQGKNRIIVELAGERDPQRAIDLIGRTAELRFQLVKDFAATEDDLLKRYDGNVPAGYEILPGAPEATSSGSFGAYLVETEAKVTGADLKDARVSKDEMNAPAVSFEFDRNGAKRFGTLTEQNIDKALAIVLDGMVQSAPVIRSRITDRGQITGSFTAEEANDLAIVLRAGALPAPVKILENISVGPTLGEDSITAGKRAIVIGGLLVVIFMAFYYKMSGIVADISLLFNFLFIMGTLAYFGATLTLPGLAGMALTIGMAVDANVLIYERVKEELRRGKTHRSAFEAGFSRANLTILDANLTTLIAAIVLFQFGTGAIKGFAVTLSIGILSTLFTALVLSKIIFDVLFQSGKVKQISI</sequence>
<dbReference type="PANTHER" id="PTHR30081">
    <property type="entry name" value="PROTEIN-EXPORT MEMBRANE PROTEIN SEC"/>
    <property type="match status" value="1"/>
</dbReference>
<evidence type="ECO:0000256" key="4">
    <source>
        <dbReference type="ARBA" id="ARBA00022692"/>
    </source>
</evidence>
<feature type="domain" description="SecDF P1 head subdomain" evidence="12">
    <location>
        <begin position="234"/>
        <end position="334"/>
    </location>
</feature>
<dbReference type="InterPro" id="IPR048634">
    <property type="entry name" value="SecD_SecF_C"/>
</dbReference>
<comment type="function">
    <text evidence="9">Part of the Sec protein translocase complex. Interacts with the SecYEG preprotein conducting channel. SecDF uses the proton motive force (PMF) to complete protein translocation after the ATP-dependent function of SecA.</text>
</comment>
<evidence type="ECO:0000256" key="2">
    <source>
        <dbReference type="ARBA" id="ARBA00022448"/>
    </source>
</evidence>
<evidence type="ECO:0000256" key="1">
    <source>
        <dbReference type="ARBA" id="ARBA00004651"/>
    </source>
</evidence>
<dbReference type="InterPro" id="IPR054384">
    <property type="entry name" value="SecDF_P1_head"/>
</dbReference>
<comment type="similarity">
    <text evidence="9">Belongs to the SecD/SecF family. SecD subfamily.</text>
</comment>
<dbReference type="InterPro" id="IPR022813">
    <property type="entry name" value="SecD/SecF_arch_bac"/>
</dbReference>
<dbReference type="Gene3D" id="3.30.1360.200">
    <property type="match status" value="1"/>
</dbReference>
<dbReference type="Pfam" id="PF22599">
    <property type="entry name" value="SecDF_P1_head"/>
    <property type="match status" value="1"/>
</dbReference>
<name>A0A081BYS1_VECG1</name>
<keyword evidence="3 9" id="KW-1003">Cell membrane</keyword>
<feature type="domain" description="Protein export membrane protein SecD/SecF C-terminal" evidence="10">
    <location>
        <begin position="338"/>
        <end position="498"/>
    </location>
</feature>
<dbReference type="Pfam" id="PF07549">
    <property type="entry name" value="Sec_GG"/>
    <property type="match status" value="1"/>
</dbReference>
<keyword evidence="4 9" id="KW-0812">Transmembrane</keyword>
<evidence type="ECO:0000256" key="8">
    <source>
        <dbReference type="ARBA" id="ARBA00023136"/>
    </source>
</evidence>
<keyword evidence="14" id="KW-1185">Reference proteome</keyword>
<keyword evidence="2 9" id="KW-0813">Transport</keyword>
<dbReference type="AlphaFoldDB" id="A0A081BYS1"/>
<evidence type="ECO:0000256" key="3">
    <source>
        <dbReference type="ARBA" id="ARBA00022475"/>
    </source>
</evidence>
<evidence type="ECO:0000313" key="14">
    <source>
        <dbReference type="Proteomes" id="UP000030661"/>
    </source>
</evidence>
<dbReference type="Gene3D" id="3.30.70.3400">
    <property type="match status" value="2"/>
</dbReference>
<dbReference type="Pfam" id="PF21760">
    <property type="entry name" value="SecD_1st"/>
    <property type="match status" value="1"/>
</dbReference>
<comment type="subcellular location">
    <subcellularLocation>
        <location evidence="1 9">Cell membrane</location>
        <topology evidence="1 9">Multi-pass membrane protein</topology>
    </subcellularLocation>
</comment>
<evidence type="ECO:0000313" key="13">
    <source>
        <dbReference type="EMBL" id="GAK57476.1"/>
    </source>
</evidence>
<dbReference type="NCBIfam" id="TIGR01129">
    <property type="entry name" value="secD"/>
    <property type="match status" value="1"/>
</dbReference>
<evidence type="ECO:0000259" key="10">
    <source>
        <dbReference type="Pfam" id="PF02355"/>
    </source>
</evidence>
<evidence type="ECO:0000259" key="11">
    <source>
        <dbReference type="Pfam" id="PF21760"/>
    </source>
</evidence>
<dbReference type="Proteomes" id="UP000030661">
    <property type="component" value="Unassembled WGS sequence"/>
</dbReference>
<feature type="transmembrane region" description="Helical" evidence="9">
    <location>
        <begin position="408"/>
        <end position="430"/>
    </location>
</feature>
<dbReference type="GO" id="GO:0006605">
    <property type="term" value="P:protein targeting"/>
    <property type="evidence" value="ECO:0007669"/>
    <property type="project" value="UniProtKB-UniRule"/>
</dbReference>
<gene>
    <name evidence="9" type="primary">secD</name>
    <name evidence="13" type="ORF">U27_04443</name>
</gene>
<dbReference type="InterPro" id="IPR001036">
    <property type="entry name" value="Acrflvin-R"/>
</dbReference>
<feature type="transmembrane region" description="Helical" evidence="9">
    <location>
        <begin position="7"/>
        <end position="25"/>
    </location>
</feature>
<dbReference type="Gene3D" id="1.20.1640.10">
    <property type="entry name" value="Multidrug efflux transporter AcrB transmembrane domain"/>
    <property type="match status" value="1"/>
</dbReference>
<dbReference type="SUPFAM" id="SSF82866">
    <property type="entry name" value="Multidrug efflux transporter AcrB transmembrane domain"/>
    <property type="match status" value="1"/>
</dbReference>
<dbReference type="GO" id="GO:0043952">
    <property type="term" value="P:protein transport by the Sec complex"/>
    <property type="evidence" value="ECO:0007669"/>
    <property type="project" value="UniProtKB-UniRule"/>
</dbReference>
<dbReference type="PANTHER" id="PTHR30081:SF1">
    <property type="entry name" value="PROTEIN TRANSLOCASE SUBUNIT SECD"/>
    <property type="match status" value="1"/>
</dbReference>
<dbReference type="Pfam" id="PF02355">
    <property type="entry name" value="SecD_SecF_C"/>
    <property type="match status" value="1"/>
</dbReference>
<feature type="transmembrane region" description="Helical" evidence="9">
    <location>
        <begin position="384"/>
        <end position="402"/>
    </location>
</feature>
<dbReference type="STRING" id="1499967.U27_04443"/>
<dbReference type="InterPro" id="IPR048631">
    <property type="entry name" value="SecD_1st"/>
</dbReference>
<dbReference type="FunFam" id="1.20.1640.10:FF:000004">
    <property type="entry name" value="Protein translocase subunit SecD"/>
    <property type="match status" value="1"/>
</dbReference>
<dbReference type="PRINTS" id="PR00702">
    <property type="entry name" value="ACRIFLAVINRP"/>
</dbReference>
<comment type="subunit">
    <text evidence="9">Forms a complex with SecF. Part of the essential Sec protein translocation apparatus which comprises SecA, SecYEG and auxiliary proteins SecDF. Other proteins may also be involved.</text>
</comment>
<dbReference type="InterPro" id="IPR055344">
    <property type="entry name" value="SecD_SecF_C_bact"/>
</dbReference>
<accession>A0A081BYS1</accession>
<feature type="domain" description="Protein translocase subunit SecDF P1" evidence="11">
    <location>
        <begin position="139"/>
        <end position="197"/>
    </location>
</feature>
<feature type="transmembrane region" description="Helical" evidence="9">
    <location>
        <begin position="359"/>
        <end position="377"/>
    </location>
</feature>
<dbReference type="GO" id="GO:0005886">
    <property type="term" value="C:plasma membrane"/>
    <property type="evidence" value="ECO:0007669"/>
    <property type="project" value="UniProtKB-SubCell"/>
</dbReference>
<dbReference type="GO" id="GO:0065002">
    <property type="term" value="P:intracellular protein transmembrane transport"/>
    <property type="evidence" value="ECO:0007669"/>
    <property type="project" value="UniProtKB-UniRule"/>
</dbReference>
<evidence type="ECO:0000256" key="6">
    <source>
        <dbReference type="ARBA" id="ARBA00022989"/>
    </source>
</evidence>
<dbReference type="GO" id="GO:0015450">
    <property type="term" value="F:protein-transporting ATPase activity"/>
    <property type="evidence" value="ECO:0007669"/>
    <property type="project" value="InterPro"/>
</dbReference>
<evidence type="ECO:0000256" key="5">
    <source>
        <dbReference type="ARBA" id="ARBA00022927"/>
    </source>
</evidence>
<dbReference type="EMBL" id="DF820466">
    <property type="protein sequence ID" value="GAK57476.1"/>
    <property type="molecule type" value="Genomic_DNA"/>
</dbReference>
<reference evidence="13" key="1">
    <citation type="journal article" date="2015" name="PeerJ">
        <title>First genomic representation of candidate bacterial phylum KSB3 points to enhanced environmental sensing as a trigger of wastewater bulking.</title>
        <authorList>
            <person name="Sekiguchi Y."/>
            <person name="Ohashi A."/>
            <person name="Parks D.H."/>
            <person name="Yamauchi T."/>
            <person name="Tyson G.W."/>
            <person name="Hugenholtz P."/>
        </authorList>
    </citation>
    <scope>NUCLEOTIDE SEQUENCE [LARGE SCALE GENOMIC DNA]</scope>
</reference>
<dbReference type="eggNOG" id="COG0342">
    <property type="taxonomic scope" value="Bacteria"/>
</dbReference>
<organism evidence="13">
    <name type="scientific">Vecturithrix granuli</name>
    <dbReference type="NCBI Taxonomy" id="1499967"/>
    <lineage>
        <taxon>Bacteria</taxon>
        <taxon>Candidatus Moduliflexota</taxon>
        <taxon>Candidatus Vecturitrichia</taxon>
        <taxon>Candidatus Vecturitrichales</taxon>
        <taxon>Candidatus Vecturitrichaceae</taxon>
        <taxon>Candidatus Vecturithrix</taxon>
    </lineage>
</organism>
<evidence type="ECO:0000256" key="9">
    <source>
        <dbReference type="HAMAP-Rule" id="MF_01463"/>
    </source>
</evidence>
<feature type="transmembrane region" description="Helical" evidence="9">
    <location>
        <begin position="451"/>
        <end position="473"/>
    </location>
</feature>
<keyword evidence="7 9" id="KW-0811">Translocation</keyword>
<dbReference type="InterPro" id="IPR005791">
    <property type="entry name" value="SecD"/>
</dbReference>
<dbReference type="HAMAP" id="MF_01463_B">
    <property type="entry name" value="SecD_B"/>
    <property type="match status" value="1"/>
</dbReference>
<keyword evidence="6 9" id="KW-1133">Transmembrane helix</keyword>
<dbReference type="NCBIfam" id="TIGR00916">
    <property type="entry name" value="2A0604s01"/>
    <property type="match status" value="1"/>
</dbReference>
<evidence type="ECO:0000259" key="12">
    <source>
        <dbReference type="Pfam" id="PF22599"/>
    </source>
</evidence>
<keyword evidence="5 9" id="KW-0653">Protein transport</keyword>
<evidence type="ECO:0000256" key="7">
    <source>
        <dbReference type="ARBA" id="ARBA00023010"/>
    </source>
</evidence>
<protein>
    <recommendedName>
        <fullName evidence="9">Protein translocase subunit SecD</fullName>
    </recommendedName>
</protein>